<keyword evidence="3" id="KW-0472">Membrane</keyword>
<dbReference type="PANTHER" id="PTHR24093">
    <property type="entry name" value="CATION TRANSPORTING ATPASE"/>
    <property type="match status" value="1"/>
</dbReference>
<dbReference type="EMBL" id="SJDU01000227">
    <property type="protein sequence ID" value="TKZ33620.1"/>
    <property type="molecule type" value="Genomic_DNA"/>
</dbReference>
<feature type="transmembrane region" description="Helical" evidence="3">
    <location>
        <begin position="46"/>
        <end position="66"/>
    </location>
</feature>
<reference evidence="5 6" key="1">
    <citation type="journal article" date="2019" name="Anaerobe">
        <title>Brachyspira catarrhinii sp. nov., an anaerobic intestinal spirochaete isolated from vervet monkeys may have been misidentified as Brachyspira aalborgi in previous studies.</title>
        <authorList>
            <person name="Phillips N.D."/>
            <person name="La T."/>
            <person name="Hampson D.J."/>
        </authorList>
    </citation>
    <scope>NUCLEOTIDE SEQUENCE [LARGE SCALE GENOMIC DNA]</scope>
    <source>
        <strain evidence="5 6">Z12</strain>
    </source>
</reference>
<keyword evidence="3" id="KW-0812">Transmembrane</keyword>
<evidence type="ECO:0000256" key="1">
    <source>
        <dbReference type="ARBA" id="ARBA00022723"/>
    </source>
</evidence>
<feature type="transmembrane region" description="Helical" evidence="3">
    <location>
        <begin position="119"/>
        <end position="138"/>
    </location>
</feature>
<feature type="transmembrane region" description="Helical" evidence="3">
    <location>
        <begin position="188"/>
        <end position="206"/>
    </location>
</feature>
<dbReference type="Proteomes" id="UP000310168">
    <property type="component" value="Unassembled WGS sequence"/>
</dbReference>
<feature type="domain" description="Cation-transporting P-type ATPase C-terminal" evidence="4">
    <location>
        <begin position="71"/>
        <end position="239"/>
    </location>
</feature>
<feature type="transmembrane region" description="Helical" evidence="3">
    <location>
        <begin position="150"/>
        <end position="167"/>
    </location>
</feature>
<feature type="transmembrane region" description="Helical" evidence="3">
    <location>
        <begin position="78"/>
        <end position="98"/>
    </location>
</feature>
<gene>
    <name evidence="5" type="ORF">EZH24_08465</name>
</gene>
<evidence type="ECO:0000256" key="3">
    <source>
        <dbReference type="SAM" id="Phobius"/>
    </source>
</evidence>
<feature type="non-terminal residue" evidence="5">
    <location>
        <position position="1"/>
    </location>
</feature>
<keyword evidence="2" id="KW-0460">Magnesium</keyword>
<evidence type="ECO:0000259" key="4">
    <source>
        <dbReference type="Pfam" id="PF00689"/>
    </source>
</evidence>
<dbReference type="InterPro" id="IPR023298">
    <property type="entry name" value="ATPase_P-typ_TM_dom_sf"/>
</dbReference>
<dbReference type="SUPFAM" id="SSF56784">
    <property type="entry name" value="HAD-like"/>
    <property type="match status" value="1"/>
</dbReference>
<dbReference type="Gene3D" id="1.20.1110.10">
    <property type="entry name" value="Calcium-transporting ATPase, transmembrane domain"/>
    <property type="match status" value="2"/>
</dbReference>
<evidence type="ECO:0000313" key="6">
    <source>
        <dbReference type="Proteomes" id="UP000310168"/>
    </source>
</evidence>
<keyword evidence="1" id="KW-0479">Metal-binding</keyword>
<comment type="caution">
    <text evidence="5">The sequence shown here is derived from an EMBL/GenBank/DDBJ whole genome shotgun (WGS) entry which is preliminary data.</text>
</comment>
<name>A0ABY2TPN7_9SPIR</name>
<dbReference type="PANTHER" id="PTHR24093:SF506">
    <property type="entry name" value="CATION-TRANSPORTING ATPASE PMA1"/>
    <property type="match status" value="1"/>
</dbReference>
<protein>
    <submittedName>
        <fullName evidence="5">Magnesium-transporting ATPase</fullName>
    </submittedName>
</protein>
<evidence type="ECO:0000313" key="5">
    <source>
        <dbReference type="EMBL" id="TKZ33620.1"/>
    </source>
</evidence>
<keyword evidence="6" id="KW-1185">Reference proteome</keyword>
<organism evidence="5 6">
    <name type="scientific">Brachyspira catarrhinii</name>
    <dbReference type="NCBI Taxonomy" id="2528966"/>
    <lineage>
        <taxon>Bacteria</taxon>
        <taxon>Pseudomonadati</taxon>
        <taxon>Spirochaetota</taxon>
        <taxon>Spirochaetia</taxon>
        <taxon>Brachyspirales</taxon>
        <taxon>Brachyspiraceae</taxon>
        <taxon>Brachyspira</taxon>
    </lineage>
</organism>
<proteinExistence type="predicted"/>
<dbReference type="Pfam" id="PF00689">
    <property type="entry name" value="Cation_ATPase_C"/>
    <property type="match status" value="1"/>
</dbReference>
<evidence type="ECO:0000256" key="2">
    <source>
        <dbReference type="ARBA" id="ARBA00022842"/>
    </source>
</evidence>
<dbReference type="RefSeq" id="WP_170310852.1">
    <property type="nucleotide sequence ID" value="NZ_SJDU01000227.1"/>
</dbReference>
<feature type="transmembrane region" description="Helical" evidence="3">
    <location>
        <begin position="218"/>
        <end position="239"/>
    </location>
</feature>
<sequence>VGVAMGITGTEVSKEASDIVLLDDSFATIVKAVQWGRGIYDNFQRFIQFQLTVNFASVIVVLLSTLTGLKAPFTAIQLLWINIIMDGPPAIALGLEPIRGDLMNRKPTKRNANIVTKNMLKKILYSGTIMIILFMIQSKLNILGVNAEEKSTVLFAMFVMFQIFNSFNSRELGRDSIFKHFLDNKLMLLSMLGTFILQIIAVQYAGGFFNTIPLSFNTWLKIIGMSFIVIIAAEVFKIFERLIKK</sequence>
<dbReference type="SUPFAM" id="SSF81665">
    <property type="entry name" value="Calcium ATPase, transmembrane domain M"/>
    <property type="match status" value="1"/>
</dbReference>
<accession>A0ABY2TPN7</accession>
<dbReference type="InterPro" id="IPR036412">
    <property type="entry name" value="HAD-like_sf"/>
</dbReference>
<keyword evidence="3" id="KW-1133">Transmembrane helix</keyword>
<dbReference type="InterPro" id="IPR006068">
    <property type="entry name" value="ATPase_P-typ_cation-transptr_C"/>
</dbReference>